<dbReference type="GO" id="GO:0004553">
    <property type="term" value="F:hydrolase activity, hydrolyzing O-glycosyl compounds"/>
    <property type="evidence" value="ECO:0007669"/>
    <property type="project" value="InterPro"/>
</dbReference>
<evidence type="ECO:0000256" key="3">
    <source>
        <dbReference type="ARBA" id="ARBA00023295"/>
    </source>
</evidence>
<proteinExistence type="inferred from homology"/>
<dbReference type="STRING" id="196109.A0A136INN7"/>
<dbReference type="InterPro" id="IPR017853">
    <property type="entry name" value="GH"/>
</dbReference>
<evidence type="ECO:0000313" key="4">
    <source>
        <dbReference type="EMBL" id="KXJ86531.1"/>
    </source>
</evidence>
<dbReference type="GO" id="GO:0005975">
    <property type="term" value="P:carbohydrate metabolic process"/>
    <property type="evidence" value="ECO:0007669"/>
    <property type="project" value="InterPro"/>
</dbReference>
<evidence type="ECO:0000256" key="1">
    <source>
        <dbReference type="ARBA" id="ARBA00005641"/>
    </source>
</evidence>
<dbReference type="InterPro" id="IPR018087">
    <property type="entry name" value="Glyco_hydro_5_CS"/>
</dbReference>
<evidence type="ECO:0000256" key="2">
    <source>
        <dbReference type="ARBA" id="ARBA00022801"/>
    </source>
</evidence>
<dbReference type="AlphaFoldDB" id="A0A136INN7"/>
<reference evidence="5" key="1">
    <citation type="submission" date="2016-02" db="EMBL/GenBank/DDBJ databases">
        <title>Draft genome sequence of Microdochium bolleyi, a fungal endophyte of beachgrass.</title>
        <authorList>
            <consortium name="DOE Joint Genome Institute"/>
            <person name="David A.S."/>
            <person name="May G."/>
            <person name="Haridas S."/>
            <person name="Lim J."/>
            <person name="Wang M."/>
            <person name="Labutti K."/>
            <person name="Lipzen A."/>
            <person name="Barry K."/>
            <person name="Grigoriev I.V."/>
        </authorList>
    </citation>
    <scope>NUCLEOTIDE SEQUENCE [LARGE SCALE GENOMIC DNA]</scope>
    <source>
        <strain evidence="5">J235TASD1</strain>
    </source>
</reference>
<dbReference type="Gene3D" id="3.20.20.80">
    <property type="entry name" value="Glycosidases"/>
    <property type="match status" value="1"/>
</dbReference>
<organism evidence="4 5">
    <name type="scientific">Microdochium bolleyi</name>
    <dbReference type="NCBI Taxonomy" id="196109"/>
    <lineage>
        <taxon>Eukaryota</taxon>
        <taxon>Fungi</taxon>
        <taxon>Dikarya</taxon>
        <taxon>Ascomycota</taxon>
        <taxon>Pezizomycotina</taxon>
        <taxon>Sordariomycetes</taxon>
        <taxon>Xylariomycetidae</taxon>
        <taxon>Xylariales</taxon>
        <taxon>Microdochiaceae</taxon>
        <taxon>Microdochium</taxon>
    </lineage>
</organism>
<evidence type="ECO:0000313" key="5">
    <source>
        <dbReference type="Proteomes" id="UP000070501"/>
    </source>
</evidence>
<name>A0A136INN7_9PEZI</name>
<dbReference type="OrthoDB" id="3445803at2759"/>
<dbReference type="PROSITE" id="PS00659">
    <property type="entry name" value="GLYCOSYL_HYDROL_F5"/>
    <property type="match status" value="1"/>
</dbReference>
<feature type="non-terminal residue" evidence="4">
    <location>
        <position position="418"/>
    </location>
</feature>
<gene>
    <name evidence="4" type="ORF">Micbo1qcDRAFT_108255</name>
</gene>
<dbReference type="Proteomes" id="UP000070501">
    <property type="component" value="Unassembled WGS sequence"/>
</dbReference>
<comment type="similarity">
    <text evidence="1">Belongs to the glycosyl hydrolase 5 (cellulase A) family.</text>
</comment>
<feature type="non-terminal residue" evidence="4">
    <location>
        <position position="1"/>
    </location>
</feature>
<dbReference type="InParanoid" id="A0A136INN7"/>
<dbReference type="EMBL" id="KQ964267">
    <property type="protein sequence ID" value="KXJ86531.1"/>
    <property type="molecule type" value="Genomic_DNA"/>
</dbReference>
<accession>A0A136INN7</accession>
<sequence length="418" mass="45202">AVVDLSAVTGKATSSAAGFIYGWPDNGFDADVSIPSSLVTPLNFRANRAGGAQLAAPALGWAAGGYETYKGRFESTVSNYRTTRKYGGTFILLPHDLWGADGKQDGSSKFPGDNGDWTEMETFWNQVVKDLKENDMLEQLVIDVWNEPDIDSFWNRSWEQYLEYWVRAVRLLRTALPGTLLSGPSTASSPRATPSDKWTAYLSLLAGAGNDTIPDIYAWHQLGDLDTELDATVPAFHSLLAKHGLPEITHPIDINEYAWPSEQNPGASAWFMAQLERHDTRGLRAHWGSAGALHDAMANLIFPGAEGSGVDGSKYKPNGEWYVYEYYAAMSTGNERVKTTASGDRKFDVFATVGGGAGGGKVLKMLAGTRSLDGQYQIAVNGLSVADGPVAVRAVRFDWAGPVADTGRPVDLGTTTYT</sequence>
<keyword evidence="3" id="KW-0326">Glycosidase</keyword>
<protein>
    <submittedName>
        <fullName evidence="4">Glycoside hydrolase superfamily</fullName>
    </submittedName>
</protein>
<keyword evidence="5" id="KW-1185">Reference proteome</keyword>
<dbReference type="SUPFAM" id="SSF51445">
    <property type="entry name" value="(Trans)glycosidases"/>
    <property type="match status" value="1"/>
</dbReference>
<keyword evidence="2 4" id="KW-0378">Hydrolase</keyword>